<reference evidence="1 2" key="1">
    <citation type="submission" date="2020-08" db="EMBL/GenBank/DDBJ databases">
        <title>Pseudomonas sp. nov.</title>
        <authorList>
            <person name="Gieschler S."/>
            <person name="Fiedler G."/>
            <person name="Brinks E."/>
            <person name="Boehnlein C."/>
            <person name="Franz C.M.A.P."/>
            <person name="Kabisch J."/>
        </authorList>
    </citation>
    <scope>NUCLEOTIDE SEQUENCE [LARGE SCALE GENOMIC DNA]</scope>
    <source>
        <strain evidence="1 2">MBT-1</strain>
    </source>
</reference>
<evidence type="ECO:0000313" key="1">
    <source>
        <dbReference type="EMBL" id="MBC2689119.1"/>
    </source>
</evidence>
<dbReference type="EMBL" id="JACMYG010000003">
    <property type="protein sequence ID" value="MBC2689119.1"/>
    <property type="molecule type" value="Genomic_DNA"/>
</dbReference>
<evidence type="ECO:0000313" key="2">
    <source>
        <dbReference type="Proteomes" id="UP000526003"/>
    </source>
</evidence>
<dbReference type="RefSeq" id="WP_166591172.1">
    <property type="nucleotide sequence ID" value="NZ_CP090311.1"/>
</dbReference>
<gene>
    <name evidence="1" type="ORF">H7995_04830</name>
</gene>
<keyword evidence="2" id="KW-1185">Reference proteome</keyword>
<name>A0A7X1GAZ5_9PSED</name>
<organism evidence="1 2">
    <name type="scientific">Pseudomonas kielensis</name>
    <dbReference type="NCBI Taxonomy" id="2762577"/>
    <lineage>
        <taxon>Bacteria</taxon>
        <taxon>Pseudomonadati</taxon>
        <taxon>Pseudomonadota</taxon>
        <taxon>Gammaproteobacteria</taxon>
        <taxon>Pseudomonadales</taxon>
        <taxon>Pseudomonadaceae</taxon>
        <taxon>Pseudomonas</taxon>
    </lineage>
</organism>
<accession>A0A7X1GAZ5</accession>
<dbReference type="Proteomes" id="UP000526003">
    <property type="component" value="Unassembled WGS sequence"/>
</dbReference>
<dbReference type="AlphaFoldDB" id="A0A7X1GAZ5"/>
<comment type="caution">
    <text evidence="1">The sequence shown here is derived from an EMBL/GenBank/DDBJ whole genome shotgun (WGS) entry which is preliminary data.</text>
</comment>
<sequence>MKPYFELLGEVKHLSEEQIEQLYQRYLAGEKTSDLIAEYKIPVAVRSLLTVLPPLLDKQLKCPYCNLPMWAKRYAKGTPASLRPAFKCVRCEHRSVPVGQYRRHSHCTCTACYQVRQQEVAAQAERDREQLLKRYSPGGPPVAYASLGFVQKLALLALLEGFKPGNDSIAPLEGANRNESLAPSAATAEELLKNLYEAGVLRVDADSDIQAFDPGADYRIRRFCAVRWLPNVALDAGMRCPCDELYGALYQELSGVVPANWKSELYALMFSLAREESLSYIRVLAEEVDLVFSAASRGEAVIAQLLQDFAVSEIYYFAKLAVKNAAHFFATGNSKGRTHASNTIPGYILSTAQHALAEGWRRPSYRDSRVTKSALHRLLYDVVLKDSSAGFAKSPGVYWRDELLPRFFATSTGYEAGQPSAHLFCRECDSCNIDVWMDKVMLQTTCYDCATVSRFQAVYEVED</sequence>
<protein>
    <submittedName>
        <fullName evidence="1">Uncharacterized protein</fullName>
    </submittedName>
</protein>
<proteinExistence type="predicted"/>